<evidence type="ECO:0000313" key="2">
    <source>
        <dbReference type="Proteomes" id="UP000502508"/>
    </source>
</evidence>
<protein>
    <submittedName>
        <fullName evidence="1">Uncharacterized protein</fullName>
    </submittedName>
</protein>
<accession>A0A6F8XXA6</accession>
<gene>
    <name evidence="1" type="ORF">Pflav_048940</name>
</gene>
<proteinExistence type="predicted"/>
<dbReference type="Proteomes" id="UP000502508">
    <property type="component" value="Chromosome"/>
</dbReference>
<reference evidence="1 2" key="2">
    <citation type="submission" date="2020-03" db="EMBL/GenBank/DDBJ databases">
        <authorList>
            <person name="Ichikawa N."/>
            <person name="Kimura A."/>
            <person name="Kitahashi Y."/>
            <person name="Uohara A."/>
        </authorList>
    </citation>
    <scope>NUCLEOTIDE SEQUENCE [LARGE SCALE GENOMIC DNA]</scope>
    <source>
        <strain evidence="1 2">NBRC 107702</strain>
    </source>
</reference>
<dbReference type="AlphaFoldDB" id="A0A6F8XXA6"/>
<evidence type="ECO:0000313" key="1">
    <source>
        <dbReference type="EMBL" id="BCB78484.1"/>
    </source>
</evidence>
<name>A0A6F8XXA6_9ACTN</name>
<keyword evidence="2" id="KW-1185">Reference proteome</keyword>
<organism evidence="1 2">
    <name type="scientific">Phytohabitans flavus</name>
    <dbReference type="NCBI Taxonomy" id="1076124"/>
    <lineage>
        <taxon>Bacteria</taxon>
        <taxon>Bacillati</taxon>
        <taxon>Actinomycetota</taxon>
        <taxon>Actinomycetes</taxon>
        <taxon>Micromonosporales</taxon>
        <taxon>Micromonosporaceae</taxon>
    </lineage>
</organism>
<dbReference type="EMBL" id="AP022870">
    <property type="protein sequence ID" value="BCB78484.1"/>
    <property type="molecule type" value="Genomic_DNA"/>
</dbReference>
<sequence>MALVTDAIDERSATTATPASVRATTLTGVDRTLEPAGRLCLAAFVIAYPRGRSAGAPATTMLA</sequence>
<reference evidence="1 2" key="1">
    <citation type="submission" date="2020-03" db="EMBL/GenBank/DDBJ databases">
        <title>Whole genome shotgun sequence of Phytohabitans flavus NBRC 107702.</title>
        <authorList>
            <person name="Komaki H."/>
            <person name="Tamura T."/>
        </authorList>
    </citation>
    <scope>NUCLEOTIDE SEQUENCE [LARGE SCALE GENOMIC DNA]</scope>
    <source>
        <strain evidence="1 2">NBRC 107702</strain>
    </source>
</reference>
<dbReference type="KEGG" id="pfla:Pflav_048940"/>